<feature type="signal peptide" evidence="4">
    <location>
        <begin position="1"/>
        <end position="23"/>
    </location>
</feature>
<evidence type="ECO:0000256" key="1">
    <source>
        <dbReference type="ARBA" id="ARBA00022468"/>
    </source>
</evidence>
<proteinExistence type="predicted"/>
<comment type="caution">
    <text evidence="2">Lacks conserved residue(s) required for the propagation of feature annotation.</text>
</comment>
<keyword evidence="8" id="KW-1185">Reference proteome</keyword>
<evidence type="ECO:0000256" key="2">
    <source>
        <dbReference type="PROSITE-ProRule" id="PRU00076"/>
    </source>
</evidence>
<dbReference type="InterPro" id="IPR039360">
    <property type="entry name" value="Ras_GTPase"/>
</dbReference>
<dbReference type="PANTHER" id="PTHR10194">
    <property type="entry name" value="RAS GTPASE-ACTIVATING PROTEINS"/>
    <property type="match status" value="1"/>
</dbReference>
<evidence type="ECO:0000259" key="5">
    <source>
        <dbReference type="PROSITE" id="PS50018"/>
    </source>
</evidence>
<dbReference type="Proteomes" id="UP001149090">
    <property type="component" value="Unassembled WGS sequence"/>
</dbReference>
<keyword evidence="1" id="KW-0343">GTPase activation</keyword>
<keyword evidence="2" id="KW-1015">Disulfide bond</keyword>
<reference evidence="7" key="1">
    <citation type="submission" date="2022-10" db="EMBL/GenBank/DDBJ databases">
        <title>Novel sulphate-reducing endosymbionts in the free-living metamonad Anaeramoeba.</title>
        <authorList>
            <person name="Jerlstrom-Hultqvist J."/>
            <person name="Cepicka I."/>
            <person name="Gallot-Lavallee L."/>
            <person name="Salas-Leiva D."/>
            <person name="Curtis B.A."/>
            <person name="Zahonova K."/>
            <person name="Pipaliya S."/>
            <person name="Dacks J."/>
            <person name="Roger A.J."/>
        </authorList>
    </citation>
    <scope>NUCLEOTIDE SEQUENCE</scope>
    <source>
        <strain evidence="7">BMAN</strain>
    </source>
</reference>
<keyword evidence="3" id="KW-0812">Transmembrane</keyword>
<feature type="chain" id="PRO_5040264132" evidence="4">
    <location>
        <begin position="24"/>
        <end position="929"/>
    </location>
</feature>
<gene>
    <name evidence="7" type="ORF">M0811_01076</name>
</gene>
<dbReference type="OrthoDB" id="442731at2759"/>
<name>A0A9Q0LME2_ANAIG</name>
<dbReference type="EMBL" id="JAPDFW010000070">
    <property type="protein sequence ID" value="KAJ5074445.1"/>
    <property type="molecule type" value="Genomic_DNA"/>
</dbReference>
<dbReference type="Gene3D" id="1.10.506.10">
    <property type="entry name" value="GTPase Activation - p120gap, domain 1"/>
    <property type="match status" value="2"/>
</dbReference>
<dbReference type="InterPro" id="IPR001936">
    <property type="entry name" value="RasGAP_dom"/>
</dbReference>
<dbReference type="AlphaFoldDB" id="A0A9Q0LME2"/>
<organism evidence="7 8">
    <name type="scientific">Anaeramoeba ignava</name>
    <name type="common">Anaerobic marine amoeba</name>
    <dbReference type="NCBI Taxonomy" id="1746090"/>
    <lineage>
        <taxon>Eukaryota</taxon>
        <taxon>Metamonada</taxon>
        <taxon>Anaeramoebidae</taxon>
        <taxon>Anaeramoeba</taxon>
    </lineage>
</organism>
<evidence type="ECO:0000313" key="8">
    <source>
        <dbReference type="Proteomes" id="UP001149090"/>
    </source>
</evidence>
<dbReference type="InterPro" id="IPR000742">
    <property type="entry name" value="EGF"/>
</dbReference>
<comment type="caution">
    <text evidence="7">The sequence shown here is derived from an EMBL/GenBank/DDBJ whole genome shotgun (WGS) entry which is preliminary data.</text>
</comment>
<evidence type="ECO:0000256" key="4">
    <source>
        <dbReference type="SAM" id="SignalP"/>
    </source>
</evidence>
<dbReference type="PANTHER" id="PTHR10194:SF60">
    <property type="entry name" value="RAS GTPASE-ACTIVATING PROTEIN RASKOL"/>
    <property type="match status" value="1"/>
</dbReference>
<evidence type="ECO:0000313" key="7">
    <source>
        <dbReference type="EMBL" id="KAJ5074445.1"/>
    </source>
</evidence>
<keyword evidence="3" id="KW-0472">Membrane</keyword>
<keyword evidence="3" id="KW-1133">Transmembrane helix</keyword>
<keyword evidence="2" id="KW-0245">EGF-like domain</keyword>
<evidence type="ECO:0000256" key="3">
    <source>
        <dbReference type="SAM" id="Phobius"/>
    </source>
</evidence>
<dbReference type="PROSITE" id="PS50026">
    <property type="entry name" value="EGF_3"/>
    <property type="match status" value="2"/>
</dbReference>
<dbReference type="SMART" id="SM00323">
    <property type="entry name" value="RasGAP"/>
    <property type="match status" value="1"/>
</dbReference>
<dbReference type="Gene3D" id="2.10.25.10">
    <property type="entry name" value="Laminin"/>
    <property type="match status" value="1"/>
</dbReference>
<accession>A0A9Q0LME2</accession>
<dbReference type="PROSITE" id="PS01186">
    <property type="entry name" value="EGF_2"/>
    <property type="match status" value="2"/>
</dbReference>
<dbReference type="PROSITE" id="PS00022">
    <property type="entry name" value="EGF_1"/>
    <property type="match status" value="1"/>
</dbReference>
<feature type="transmembrane region" description="Helical" evidence="3">
    <location>
        <begin position="536"/>
        <end position="557"/>
    </location>
</feature>
<feature type="domain" description="Ras-GAP" evidence="5">
    <location>
        <begin position="628"/>
        <end position="817"/>
    </location>
</feature>
<dbReference type="SMART" id="SM00181">
    <property type="entry name" value="EGF"/>
    <property type="match status" value="5"/>
</dbReference>
<sequence length="929" mass="103769">MKQIKIFFLIIAVFIGTTHELNSINFYWDTSFKRPGIIQTELVSPLPPDSTYSSIWCNITGLTTGSETAYSDAQGGCGSPYYPEVSDFICTRYLKFSQFGFDVPTSGESFPNFTTAISMTGLNISFYFSTTAMYQDQFINWNLLYPTSSGLQNVDVTGSIMNGTSFSSSSFTKSFNLASISAQNYYAQSINHDYFGWRGAFKYYDTHGGNYFLKIESILTSIRFTYQTTVLDVTPTTGTAYTKVNISFTPGSVLLNGNYGGSTSNYAILWKCRFQGVYGFDIVEARVLSSSTIQCWPTLPSPNTTANIYIQFHKNLDIMYNTGATFQFLEYCPGYPGNTCSGNGNCSSENVTCYCYEGWAPPNCSELSCVEGGYPVNCSFHGECNNQTNVCDCYIGYDGWDCGIDICQDSLLNCSGNGTCAFDPNHCVCNPENNGTYCEDDKCKYLDCGEHGTCVAGYCDCVVPWDGYYCEIDVCNGTFPGCHDHGTAFMDCSCLCEQGYDPPYCEPDLCKDVDCNNGTVEVTTIEDSNSGVPTGAVIGGAGGGAVVIGLVIFFIVWRYKHSDHSEKNQLLPVFNIDTMFGRDIFLSNSDRKHLKSHGMRHAYLSLEEILLENLELVQAILTDTKNNAVSPIHRAILYLFEQNGQAINLLKYFIQLEVASSTDPNLLFRGINTPSQLWSGYCHLPLGIKYLHDTINDPIYQLAKNQGVDDSNSPQTNISVNKYHLLNGSQMIFDAICRGGDNIPIQFRSILSYTRSLVEQKFPDYVHQSLGSFMILRYFTPALTAYDQFGIMDQEPLSDEIVRMLVLISQVLQKLTTGDLFGEKEEHMISLNSFIETNIESMSKYLDKISLSAEFEDEHKTKSSQLPKDVYTISLAIIHEYIASNHRKIVQSLDTIVQDKNRRLELTNNFKEVRQSLGKSTNLTSHNYF</sequence>
<dbReference type="GO" id="GO:0005096">
    <property type="term" value="F:GTPase activator activity"/>
    <property type="evidence" value="ECO:0007669"/>
    <property type="project" value="UniProtKB-KW"/>
</dbReference>
<dbReference type="SUPFAM" id="SSF48350">
    <property type="entry name" value="GTPase activation domain, GAP"/>
    <property type="match status" value="1"/>
</dbReference>
<dbReference type="InterPro" id="IPR008936">
    <property type="entry name" value="Rho_GTPase_activation_prot"/>
</dbReference>
<dbReference type="Pfam" id="PF00616">
    <property type="entry name" value="RasGAP"/>
    <property type="match status" value="1"/>
</dbReference>
<feature type="domain" description="EGF-like" evidence="6">
    <location>
        <begin position="403"/>
        <end position="439"/>
    </location>
</feature>
<feature type="disulfide bond" evidence="2">
    <location>
        <begin position="355"/>
        <end position="364"/>
    </location>
</feature>
<dbReference type="PROSITE" id="PS50018">
    <property type="entry name" value="RAS_GTPASE_ACTIV_2"/>
    <property type="match status" value="1"/>
</dbReference>
<evidence type="ECO:0000259" key="6">
    <source>
        <dbReference type="PROSITE" id="PS50026"/>
    </source>
</evidence>
<protein>
    <submittedName>
        <fullName evidence="7">Ras gtpase-activating protein</fullName>
    </submittedName>
</protein>
<feature type="domain" description="EGF-like" evidence="6">
    <location>
        <begin position="328"/>
        <end position="365"/>
    </location>
</feature>
<feature type="disulfide bond" evidence="2">
    <location>
        <begin position="429"/>
        <end position="438"/>
    </location>
</feature>
<keyword evidence="4" id="KW-0732">Signal</keyword>